<dbReference type="KEGG" id="mdn:JT25_019390"/>
<dbReference type="AlphaFoldDB" id="A0A126TA02"/>
<gene>
    <name evidence="2" type="ORF">JT25_019390</name>
</gene>
<evidence type="ECO:0000313" key="3">
    <source>
        <dbReference type="Proteomes" id="UP000030512"/>
    </source>
</evidence>
<dbReference type="InterPro" id="IPR027417">
    <property type="entry name" value="P-loop_NTPase"/>
</dbReference>
<organism evidence="2 3">
    <name type="scientific">Methylomonas denitrificans</name>
    <dbReference type="NCBI Taxonomy" id="1538553"/>
    <lineage>
        <taxon>Bacteria</taxon>
        <taxon>Pseudomonadati</taxon>
        <taxon>Pseudomonadota</taxon>
        <taxon>Gammaproteobacteria</taxon>
        <taxon>Methylococcales</taxon>
        <taxon>Methylococcaceae</taxon>
        <taxon>Methylomonas</taxon>
    </lineage>
</organism>
<name>A0A126TA02_9GAMM</name>
<evidence type="ECO:0000259" key="1">
    <source>
        <dbReference type="Pfam" id="PF01926"/>
    </source>
</evidence>
<dbReference type="EMBL" id="CP014476">
    <property type="protein sequence ID" value="AMK78624.1"/>
    <property type="molecule type" value="Genomic_DNA"/>
</dbReference>
<accession>A0A126TA02</accession>
<dbReference type="OrthoDB" id="207675at2"/>
<dbReference type="STRING" id="1538553.JT25_019390"/>
<dbReference type="Pfam" id="PF01926">
    <property type="entry name" value="MMR_HSR1"/>
    <property type="match status" value="1"/>
</dbReference>
<protein>
    <submittedName>
        <fullName evidence="2">GTP-binding protein</fullName>
    </submittedName>
</protein>
<reference evidence="2 3" key="1">
    <citation type="journal article" date="2015" name="Environ. Microbiol.">
        <title>Methane oxidation coupled to nitrate reduction under hypoxia by the Gammaproteobacterium Methylomonas denitrificans, sp. nov. type strain FJG1.</title>
        <authorList>
            <person name="Kits K.D."/>
            <person name="Klotz M.G."/>
            <person name="Stein L.Y."/>
        </authorList>
    </citation>
    <scope>NUCLEOTIDE SEQUENCE [LARGE SCALE GENOMIC DNA]</scope>
    <source>
        <strain evidence="2 3">FJG1</strain>
    </source>
</reference>
<proteinExistence type="predicted"/>
<dbReference type="SUPFAM" id="SSF52540">
    <property type="entry name" value="P-loop containing nucleoside triphosphate hydrolases"/>
    <property type="match status" value="1"/>
</dbReference>
<dbReference type="RefSeq" id="WP_036274069.1">
    <property type="nucleotide sequence ID" value="NZ_CP014476.1"/>
</dbReference>
<dbReference type="GO" id="GO:0005525">
    <property type="term" value="F:GTP binding"/>
    <property type="evidence" value="ECO:0007669"/>
    <property type="project" value="InterPro"/>
</dbReference>
<dbReference type="CDD" id="cd00882">
    <property type="entry name" value="Ras_like_GTPase"/>
    <property type="match status" value="1"/>
</dbReference>
<evidence type="ECO:0000313" key="2">
    <source>
        <dbReference type="EMBL" id="AMK78624.1"/>
    </source>
</evidence>
<dbReference type="Proteomes" id="UP000030512">
    <property type="component" value="Chromosome"/>
</dbReference>
<keyword evidence="3" id="KW-1185">Reference proteome</keyword>
<sequence>MLEFIQLLKQRYQTVLQQLDKKNPQYLDFQQRIEQLLHGEAFIRKGELLDGNPGFPLQVAVIGPTQAGKSSVVNLLLNANAAGVSPLAGYTVQAQGFCHGLTPDDCDGMQHYFGRFQRLQQTELRPGRYDCYSLSPSAGASVLLPACVCWDTPDFDSIDAADYREGVIRTIALADIVVLVVSKEKYADQSVWEMMKAIEAFQQPTLICVNKLNEGSESVILDSLGQKWLQTRHDPLPTVVPLLFQKAPAVPSWPQLAAHVFADLAKKVTRHKHAARQQQLLSRYWLDWLQPVFAEHHAQHHWQTLVDQALAQAVKEYQRDYLNHPHHYETFQNALLNLLTLLEIPGIAKALGKTRRAMTWPFRKLFALGSGNAAINPNQELGVLNQLGEHLLIQIADRLLEKTETEPADSRWWKETAMALRQKRGDLLQIYRQAVTDYHSDFQQDVEASAQRLYVKLQEQPVILNSLRATRVTTDAGALLLAIQAGGIGIHDLVITPLMLTITSLLAESAIGSYMHKVEAELKQHQLNTVKTALFEACLKQRLYLLPQGVLSPTRFNISEQQCHAAELALKEKKHGLRLL</sequence>
<dbReference type="InterPro" id="IPR006073">
    <property type="entry name" value="GTP-bd"/>
</dbReference>
<feature type="domain" description="G" evidence="1">
    <location>
        <begin position="58"/>
        <end position="211"/>
    </location>
</feature>
<dbReference type="Gene3D" id="3.40.50.300">
    <property type="entry name" value="P-loop containing nucleotide triphosphate hydrolases"/>
    <property type="match status" value="1"/>
</dbReference>